<comment type="caution">
    <text evidence="8">The sequence shown here is derived from an EMBL/GenBank/DDBJ whole genome shotgun (WGS) entry which is preliminary data.</text>
</comment>
<accession>A0ABP8UH36</accession>
<comment type="cofactor">
    <cofactor evidence="1">
        <name>FAD</name>
        <dbReference type="ChEBI" id="CHEBI:57692"/>
    </cofactor>
</comment>
<evidence type="ECO:0000256" key="4">
    <source>
        <dbReference type="ARBA" id="ARBA00022827"/>
    </source>
</evidence>
<gene>
    <name evidence="8" type="ORF">GCM10023196_054370</name>
</gene>
<dbReference type="InterPro" id="IPR036318">
    <property type="entry name" value="FAD-bd_PCMH-like_sf"/>
</dbReference>
<evidence type="ECO:0000256" key="5">
    <source>
        <dbReference type="ARBA" id="ARBA00023002"/>
    </source>
</evidence>
<dbReference type="Proteomes" id="UP001501442">
    <property type="component" value="Unassembled WGS sequence"/>
</dbReference>
<keyword evidence="4" id="KW-0274">FAD</keyword>
<proteinExistence type="inferred from homology"/>
<dbReference type="Gene3D" id="3.40.462.20">
    <property type="match status" value="1"/>
</dbReference>
<dbReference type="PROSITE" id="PS51318">
    <property type="entry name" value="TAT"/>
    <property type="match status" value="1"/>
</dbReference>
<dbReference type="InterPro" id="IPR016166">
    <property type="entry name" value="FAD-bd_PCMH"/>
</dbReference>
<evidence type="ECO:0000256" key="2">
    <source>
        <dbReference type="ARBA" id="ARBA00005466"/>
    </source>
</evidence>
<dbReference type="Pfam" id="PF08031">
    <property type="entry name" value="BBE"/>
    <property type="match status" value="1"/>
</dbReference>
<dbReference type="Gene3D" id="3.30.43.10">
    <property type="entry name" value="Uridine Diphospho-n-acetylenolpyruvylglucosamine Reductase, domain 2"/>
    <property type="match status" value="1"/>
</dbReference>
<dbReference type="InterPro" id="IPR016169">
    <property type="entry name" value="FAD-bd_PCMH_sub2"/>
</dbReference>
<dbReference type="PANTHER" id="PTHR42973">
    <property type="entry name" value="BINDING OXIDOREDUCTASE, PUTATIVE (AFU_ORTHOLOGUE AFUA_1G17690)-RELATED"/>
    <property type="match status" value="1"/>
</dbReference>
<dbReference type="InterPro" id="IPR006311">
    <property type="entry name" value="TAT_signal"/>
</dbReference>
<dbReference type="EMBL" id="BAABHK010000008">
    <property type="protein sequence ID" value="GAA4630163.1"/>
    <property type="molecule type" value="Genomic_DNA"/>
</dbReference>
<dbReference type="Gene3D" id="3.30.465.10">
    <property type="match status" value="1"/>
</dbReference>
<organism evidence="8 9">
    <name type="scientific">Actinoallomurus vinaceus</name>
    <dbReference type="NCBI Taxonomy" id="1080074"/>
    <lineage>
        <taxon>Bacteria</taxon>
        <taxon>Bacillati</taxon>
        <taxon>Actinomycetota</taxon>
        <taxon>Actinomycetes</taxon>
        <taxon>Streptosporangiales</taxon>
        <taxon>Thermomonosporaceae</taxon>
        <taxon>Actinoallomurus</taxon>
    </lineage>
</organism>
<dbReference type="PROSITE" id="PS51257">
    <property type="entry name" value="PROKAR_LIPOPROTEIN"/>
    <property type="match status" value="1"/>
</dbReference>
<protein>
    <submittedName>
        <fullName evidence="8">FAD-binding oxidoreductase</fullName>
    </submittedName>
</protein>
<keyword evidence="9" id="KW-1185">Reference proteome</keyword>
<dbReference type="PANTHER" id="PTHR42973:SF39">
    <property type="entry name" value="FAD-BINDING PCMH-TYPE DOMAIN-CONTAINING PROTEIN"/>
    <property type="match status" value="1"/>
</dbReference>
<dbReference type="InterPro" id="IPR016167">
    <property type="entry name" value="FAD-bd_PCMH_sub1"/>
</dbReference>
<evidence type="ECO:0000313" key="8">
    <source>
        <dbReference type="EMBL" id="GAA4630163.1"/>
    </source>
</evidence>
<dbReference type="SUPFAM" id="SSF56176">
    <property type="entry name" value="FAD-binding/transporter-associated domain-like"/>
    <property type="match status" value="1"/>
</dbReference>
<comment type="similarity">
    <text evidence="2">Belongs to the oxygen-dependent FAD-linked oxidoreductase family.</text>
</comment>
<sequence>MTFGRREFLRTAGLAVSGALTTTAAGACRSPGQSPAASGPLHASQTPKTTDWSALGRSLTGRLIRPDDADYATARKNFNPRFDTIRPAGIAYCESPHDVAECLNFVRRYGLSVTPRCGGHSYTGASLGTGLVIDVSPMSSIRMDSPSGTATIGAGARLVDVYDRLNTAGVSIPAGSCPTVGISGLTLGGGVGVVSRAHGILSDNLRAVEMVTADGRKRSCDARNDPDLFWACRGGGGATFGVATSFTFATHRTSSIVVFFLSWPWSKARAVIDAWQRWAPFAPDELWSNLHVLDGQAQAAPTLQVGGTYLGAQEDAVRLIETLQARIGAEPSSHVIETTTYEHAMMIEAGCTTRSTAQCHLPGRLPGRTSVGQESRESEYAASHIFTRPMAGAAIDTIIEAVRRRGGLAGGGQGGIAFDALGGAVNRVAPDATAFVHRNGLFNAQFTTTWTTAAATGAIRAQQAWLRTFHTAMTPYASGQAYQNYADAGLSNWKQAYFGANYPKLLKVKNQYDPDRVFRSPQTVGVST</sequence>
<feature type="domain" description="FAD-binding PCMH-type" evidence="7">
    <location>
        <begin position="85"/>
        <end position="253"/>
    </location>
</feature>
<keyword evidence="5" id="KW-0560">Oxidoreductase</keyword>
<evidence type="ECO:0000259" key="7">
    <source>
        <dbReference type="PROSITE" id="PS51387"/>
    </source>
</evidence>
<evidence type="ECO:0000256" key="6">
    <source>
        <dbReference type="SAM" id="MobiDB-lite"/>
    </source>
</evidence>
<dbReference type="RefSeq" id="WP_345433864.1">
    <property type="nucleotide sequence ID" value="NZ_BAABHK010000008.1"/>
</dbReference>
<dbReference type="PROSITE" id="PS51387">
    <property type="entry name" value="FAD_PCMH"/>
    <property type="match status" value="1"/>
</dbReference>
<evidence type="ECO:0000313" key="9">
    <source>
        <dbReference type="Proteomes" id="UP001501442"/>
    </source>
</evidence>
<feature type="compositionally biased region" description="Polar residues" evidence="6">
    <location>
        <begin position="43"/>
        <end position="52"/>
    </location>
</feature>
<evidence type="ECO:0000256" key="1">
    <source>
        <dbReference type="ARBA" id="ARBA00001974"/>
    </source>
</evidence>
<reference evidence="9" key="1">
    <citation type="journal article" date="2019" name="Int. J. Syst. Evol. Microbiol.">
        <title>The Global Catalogue of Microorganisms (GCM) 10K type strain sequencing project: providing services to taxonomists for standard genome sequencing and annotation.</title>
        <authorList>
            <consortium name="The Broad Institute Genomics Platform"/>
            <consortium name="The Broad Institute Genome Sequencing Center for Infectious Disease"/>
            <person name="Wu L."/>
            <person name="Ma J."/>
        </authorList>
    </citation>
    <scope>NUCLEOTIDE SEQUENCE [LARGE SCALE GENOMIC DNA]</scope>
    <source>
        <strain evidence="9">JCM 17939</strain>
    </source>
</reference>
<dbReference type="InterPro" id="IPR006094">
    <property type="entry name" value="Oxid_FAD_bind_N"/>
</dbReference>
<feature type="region of interest" description="Disordered" evidence="6">
    <location>
        <begin position="27"/>
        <end position="52"/>
    </location>
</feature>
<evidence type="ECO:0000256" key="3">
    <source>
        <dbReference type="ARBA" id="ARBA00022630"/>
    </source>
</evidence>
<dbReference type="InterPro" id="IPR050416">
    <property type="entry name" value="FAD-linked_Oxidoreductase"/>
</dbReference>
<dbReference type="InterPro" id="IPR012951">
    <property type="entry name" value="BBE"/>
</dbReference>
<dbReference type="Pfam" id="PF01565">
    <property type="entry name" value="FAD_binding_4"/>
    <property type="match status" value="1"/>
</dbReference>
<name>A0ABP8UH36_9ACTN</name>
<keyword evidence="3" id="KW-0285">Flavoprotein</keyword>